<evidence type="ECO:0000256" key="6">
    <source>
        <dbReference type="ARBA" id="ARBA00022771"/>
    </source>
</evidence>
<keyword evidence="21" id="KW-1185">Reference proteome</keyword>
<feature type="region of interest" description="Disordered" evidence="15">
    <location>
        <begin position="769"/>
        <end position="823"/>
    </location>
</feature>
<dbReference type="InterPro" id="IPR025313">
    <property type="entry name" value="SPB4-like_CTE"/>
</dbReference>
<evidence type="ECO:0000256" key="5">
    <source>
        <dbReference type="ARBA" id="ARBA00022741"/>
    </source>
</evidence>
<dbReference type="InterPro" id="IPR001293">
    <property type="entry name" value="Znf_TRAF"/>
</dbReference>
<comment type="function">
    <text evidence="14">RNA helicase.</text>
</comment>
<dbReference type="InterPro" id="IPR000629">
    <property type="entry name" value="RNA-helicase_DEAD-box_CS"/>
</dbReference>
<name>A0A4S4LUR2_9AGAM</name>
<keyword evidence="7 14" id="KW-0378">Hydrolase</keyword>
<dbReference type="CDD" id="cd17949">
    <property type="entry name" value="DEADc_DDX31"/>
    <property type="match status" value="1"/>
</dbReference>
<dbReference type="GO" id="GO:0003723">
    <property type="term" value="F:RNA binding"/>
    <property type="evidence" value="ECO:0007669"/>
    <property type="project" value="UniProtKB-UniRule"/>
</dbReference>
<dbReference type="Gene3D" id="3.30.40.10">
    <property type="entry name" value="Zinc/RING finger domain, C3HC4 (zinc finger)"/>
    <property type="match status" value="2"/>
</dbReference>
<keyword evidence="4 12" id="KW-0479">Metal-binding</keyword>
<dbReference type="GO" id="GO:0006364">
    <property type="term" value="P:rRNA processing"/>
    <property type="evidence" value="ECO:0007669"/>
    <property type="project" value="UniProtKB-KW"/>
</dbReference>
<protein>
    <recommendedName>
        <fullName evidence="14">ATP-dependent RNA helicase</fullName>
        <ecNumber evidence="14">3.6.4.13</ecNumber>
    </recommendedName>
</protein>
<dbReference type="Pfam" id="PF13959">
    <property type="entry name" value="CTE_SPB4"/>
    <property type="match status" value="1"/>
</dbReference>
<dbReference type="InterPro" id="IPR027417">
    <property type="entry name" value="P-loop_NTPase"/>
</dbReference>
<evidence type="ECO:0000256" key="10">
    <source>
        <dbReference type="ARBA" id="ARBA00022840"/>
    </source>
</evidence>
<feature type="short sequence motif" description="Q motif" evidence="13">
    <location>
        <begin position="134"/>
        <end position="163"/>
    </location>
</feature>
<comment type="caution">
    <text evidence="20">The sequence shown here is derived from an EMBL/GenBank/DDBJ whole genome shotgun (WGS) entry which is preliminary data.</text>
</comment>
<keyword evidence="8 14" id="KW-0347">Helicase</keyword>
<evidence type="ECO:0000256" key="3">
    <source>
        <dbReference type="ARBA" id="ARBA00022552"/>
    </source>
</evidence>
<dbReference type="InterPro" id="IPR013083">
    <property type="entry name" value="Znf_RING/FYVE/PHD"/>
</dbReference>
<evidence type="ECO:0000256" key="14">
    <source>
        <dbReference type="RuleBase" id="RU365068"/>
    </source>
</evidence>
<evidence type="ECO:0000256" key="13">
    <source>
        <dbReference type="PROSITE-ProRule" id="PRU00552"/>
    </source>
</evidence>
<feature type="region of interest" description="Disordered" evidence="15">
    <location>
        <begin position="401"/>
        <end position="427"/>
    </location>
</feature>
<dbReference type="PANTHER" id="PTHR24031">
    <property type="entry name" value="RNA HELICASE"/>
    <property type="match status" value="1"/>
</dbReference>
<dbReference type="OrthoDB" id="422663at2759"/>
<dbReference type="SUPFAM" id="SSF49599">
    <property type="entry name" value="TRAF domain-like"/>
    <property type="match status" value="1"/>
</dbReference>
<feature type="compositionally biased region" description="Basic and acidic residues" evidence="15">
    <location>
        <begin position="790"/>
        <end position="822"/>
    </location>
</feature>
<feature type="domain" description="Helicase C-terminal" evidence="18">
    <location>
        <begin position="515"/>
        <end position="684"/>
    </location>
</feature>
<keyword evidence="9 12" id="KW-0862">Zinc</keyword>
<keyword evidence="10 14" id="KW-0067">ATP-binding</keyword>
<feature type="compositionally biased region" description="Pro residues" evidence="15">
    <location>
        <begin position="1120"/>
        <end position="1136"/>
    </location>
</feature>
<accession>A0A4S4LUR2</accession>
<evidence type="ECO:0000259" key="19">
    <source>
        <dbReference type="PROSITE" id="PS51195"/>
    </source>
</evidence>
<comment type="catalytic activity">
    <reaction evidence="14">
        <text>ATP + H2O = ADP + phosphate + H(+)</text>
        <dbReference type="Rhea" id="RHEA:13065"/>
        <dbReference type="ChEBI" id="CHEBI:15377"/>
        <dbReference type="ChEBI" id="CHEBI:15378"/>
        <dbReference type="ChEBI" id="CHEBI:30616"/>
        <dbReference type="ChEBI" id="CHEBI:43474"/>
        <dbReference type="ChEBI" id="CHEBI:456216"/>
        <dbReference type="EC" id="3.6.4.13"/>
    </reaction>
</comment>
<evidence type="ECO:0000259" key="17">
    <source>
        <dbReference type="PROSITE" id="PS51192"/>
    </source>
</evidence>
<feature type="compositionally biased region" description="Basic and acidic residues" evidence="15">
    <location>
        <begin position="43"/>
        <end position="76"/>
    </location>
</feature>
<comment type="subcellular location">
    <subcellularLocation>
        <location evidence="1">Nucleus</location>
        <location evidence="1">Nucleolus</location>
    </subcellularLocation>
</comment>
<dbReference type="Pfam" id="PF00270">
    <property type="entry name" value="DEAD"/>
    <property type="match status" value="1"/>
</dbReference>
<feature type="domain" description="TRAF-type" evidence="16">
    <location>
        <begin position="910"/>
        <end position="958"/>
    </location>
</feature>
<evidence type="ECO:0000256" key="9">
    <source>
        <dbReference type="ARBA" id="ARBA00022833"/>
    </source>
</evidence>
<comment type="similarity">
    <text evidence="14">Belongs to the DEAD box helicase family.</text>
</comment>
<evidence type="ECO:0000256" key="7">
    <source>
        <dbReference type="ARBA" id="ARBA00022801"/>
    </source>
</evidence>
<feature type="compositionally biased region" description="Low complexity" evidence="15">
    <location>
        <begin position="1168"/>
        <end position="1202"/>
    </location>
</feature>
<evidence type="ECO:0000259" key="16">
    <source>
        <dbReference type="PROSITE" id="PS50145"/>
    </source>
</evidence>
<dbReference type="CDD" id="cd18787">
    <property type="entry name" value="SF2_C_DEAD"/>
    <property type="match status" value="1"/>
</dbReference>
<dbReference type="PROSITE" id="PS00039">
    <property type="entry name" value="DEAD_ATP_HELICASE"/>
    <property type="match status" value="1"/>
</dbReference>
<evidence type="ECO:0000256" key="1">
    <source>
        <dbReference type="ARBA" id="ARBA00004604"/>
    </source>
</evidence>
<dbReference type="InterPro" id="IPR001650">
    <property type="entry name" value="Helicase_C-like"/>
</dbReference>
<dbReference type="PROSITE" id="PS51192">
    <property type="entry name" value="HELICASE_ATP_BIND_1"/>
    <property type="match status" value="1"/>
</dbReference>
<dbReference type="GO" id="GO:0005524">
    <property type="term" value="F:ATP binding"/>
    <property type="evidence" value="ECO:0007669"/>
    <property type="project" value="UniProtKB-UniRule"/>
</dbReference>
<keyword evidence="6 12" id="KW-0863">Zinc-finger</keyword>
<feature type="compositionally biased region" description="Polar residues" evidence="15">
    <location>
        <begin position="1341"/>
        <end position="1350"/>
    </location>
</feature>
<feature type="domain" description="Helicase ATP-binding" evidence="17">
    <location>
        <begin position="172"/>
        <end position="394"/>
    </location>
</feature>
<dbReference type="SMART" id="SM01178">
    <property type="entry name" value="DUF4217"/>
    <property type="match status" value="1"/>
</dbReference>
<dbReference type="InterPro" id="IPR014001">
    <property type="entry name" value="Helicase_ATP-bd"/>
</dbReference>
<organism evidence="20 21">
    <name type="scientific">Bondarzewia mesenterica</name>
    <dbReference type="NCBI Taxonomy" id="1095465"/>
    <lineage>
        <taxon>Eukaryota</taxon>
        <taxon>Fungi</taxon>
        <taxon>Dikarya</taxon>
        <taxon>Basidiomycota</taxon>
        <taxon>Agaricomycotina</taxon>
        <taxon>Agaricomycetes</taxon>
        <taxon>Russulales</taxon>
        <taxon>Bondarzewiaceae</taxon>
        <taxon>Bondarzewia</taxon>
    </lineage>
</organism>
<proteinExistence type="inferred from homology"/>
<evidence type="ECO:0000256" key="12">
    <source>
        <dbReference type="PROSITE-ProRule" id="PRU00207"/>
    </source>
</evidence>
<evidence type="ECO:0000313" key="20">
    <source>
        <dbReference type="EMBL" id="THH16244.1"/>
    </source>
</evidence>
<dbReference type="GO" id="GO:0003724">
    <property type="term" value="F:RNA helicase activity"/>
    <property type="evidence" value="ECO:0007669"/>
    <property type="project" value="UniProtKB-EC"/>
</dbReference>
<reference evidence="20 21" key="1">
    <citation type="submission" date="2019-02" db="EMBL/GenBank/DDBJ databases">
        <title>Genome sequencing of the rare red list fungi Bondarzewia mesenterica.</title>
        <authorList>
            <person name="Buettner E."/>
            <person name="Kellner H."/>
        </authorList>
    </citation>
    <scope>NUCLEOTIDE SEQUENCE [LARGE SCALE GENOMIC DNA]</scope>
    <source>
        <strain evidence="20 21">DSM 108281</strain>
    </source>
</reference>
<dbReference type="SUPFAM" id="SSF52540">
    <property type="entry name" value="P-loop containing nucleoside triphosphate hydrolases"/>
    <property type="match status" value="2"/>
</dbReference>
<feature type="region of interest" description="Disordered" evidence="15">
    <location>
        <begin position="488"/>
        <end position="539"/>
    </location>
</feature>
<evidence type="ECO:0000256" key="4">
    <source>
        <dbReference type="ARBA" id="ARBA00022723"/>
    </source>
</evidence>
<dbReference type="PROSITE" id="PS50145">
    <property type="entry name" value="ZF_TRAF"/>
    <property type="match status" value="1"/>
</dbReference>
<evidence type="ECO:0000256" key="2">
    <source>
        <dbReference type="ARBA" id="ARBA00022517"/>
    </source>
</evidence>
<comment type="domain">
    <text evidence="14">The Q motif is unique to and characteristic of the DEAD box family of RNA helicases and controls ATP binding and hydrolysis.</text>
</comment>
<keyword evidence="2" id="KW-0690">Ribosome biogenesis</keyword>
<dbReference type="SMART" id="SM00490">
    <property type="entry name" value="HELICc"/>
    <property type="match status" value="1"/>
</dbReference>
<feature type="compositionally biased region" description="Acidic residues" evidence="15">
    <location>
        <begin position="497"/>
        <end position="519"/>
    </location>
</feature>
<keyword evidence="11 14" id="KW-0694">RNA-binding</keyword>
<evidence type="ECO:0000256" key="8">
    <source>
        <dbReference type="ARBA" id="ARBA00022806"/>
    </source>
</evidence>
<evidence type="ECO:0000259" key="18">
    <source>
        <dbReference type="PROSITE" id="PS51194"/>
    </source>
</evidence>
<feature type="compositionally biased region" description="Basic residues" evidence="15">
    <location>
        <begin position="33"/>
        <end position="42"/>
    </location>
</feature>
<keyword evidence="3" id="KW-0698">rRNA processing</keyword>
<dbReference type="EC" id="3.6.4.13" evidence="14"/>
<dbReference type="GO" id="GO:0005730">
    <property type="term" value="C:nucleolus"/>
    <property type="evidence" value="ECO:0007669"/>
    <property type="project" value="UniProtKB-SubCell"/>
</dbReference>
<dbReference type="InterPro" id="IPR014014">
    <property type="entry name" value="RNA_helicase_DEAD_Q_motif"/>
</dbReference>
<evidence type="ECO:0000313" key="21">
    <source>
        <dbReference type="Proteomes" id="UP000310158"/>
    </source>
</evidence>
<evidence type="ECO:0000256" key="15">
    <source>
        <dbReference type="SAM" id="MobiDB-lite"/>
    </source>
</evidence>
<dbReference type="EMBL" id="SGPL01000167">
    <property type="protein sequence ID" value="THH16244.1"/>
    <property type="molecule type" value="Genomic_DNA"/>
</dbReference>
<gene>
    <name evidence="20" type="ORF">EW146_g4371</name>
</gene>
<sequence>MDDGLVLNLSIDDNLPLKSSNGKKGGRWTDRLKAKRVAKRKTRPTEKPDHSEQVDSVERDARPAKRPRPERPDPSSHPRGASTSASDHPAPKSRAPTQIISSLFSYNPKIEQPAASSVPQTVGKPSNAPLTDSSTFTGLGLDPLIATHLSTKMNIQKPTSIQRTAIPTIISDSPNSVSRDVFIRSQTGSGKTLSFLLPIINDLLPLSTLSYIDRSIGTLAIIIAPTRELATQISDVLARLLLMRLRSVDDADGSAPESARLTRWLVSGLLTGGATRAHEKARLRRGVPILVATPGRLLDHLQNTAALDVGKCRWLVLDEADRLMDLGFEETVKGIVQGLDGRRRLAMQAVREEQSKDVGGWDWERERRTVLCSATMREDVQKLAGTTLRNPIMVRATEADIPLPAPSSGPGAGNETEPSGGEKFTPPSQLSQKYVVVPLKLRLVTLIALLRSLLAQSNTRRGSKIIVFLSCTDSVDFHWRLLMGTTMGGSTDASSGSEEEQDDSDSNEGGEDDSDEEHDGNELKKRRLKRQVTDEKVEAKSSLLPETSIFRLHGSLPMQTRLASLRGFSAIPSSSSMTAKSSAAPCKSSVLLCTSVASRGLDMPLVRAVVQYDLPTEGGATEYVHRVGRTARAGKGGEAWSIIAPSEVPWVEWVGARMQGTEKEEGGDGGGKAKEIKLEGVKMEAVLQRGFGGASSESQERATEVQLAFERWALKGKENSDLARRAFQSHMRAYATHPSDEKHIFHIRHLHLGHLAKAFALREAPRAAIASGHKSKSAVSRTAPSKSRSKPKDDAKPKKGGVKFRDDEEHDAHAERRMRDAVRAQGRTVKKGGVMRSMGTDEFQVASGLVINPARCSGGHLLIPDIQVDLSTLREDGTYRLAFVCILYVYRCTQLQFDLLYLSLVEELLVECPHRADGCTFTCQRQLLTSHLQHSCQFVELPCPRSECGERVLRRDMEKEGYICVHLARVSEPHDADAHTKTEVCGYCDSEVPTSEREQHDTFCMDFVVPCVHAENGCPWTGTRRSLSEVHIPACPYEAIKGFFRTHDARVSTLAEENALLRHRLEASEGMVQIMKRELLAMKAALGPWCRPEVSQDAPWHRVPRIDEFVQGRSPDDPADVPPFPLPPDQRPPSPNLDPANSQSRASLFANIASYFPPALPSSPSPHPSTSNSNPTSMSMPNPSSSPTTTHPYPYSYPYLHSIHTPLSDPRPGPGPSTATPIAPLNLSTNLPGALAGLHSSLSTLAASHDALARLTDLTIASESARTTEELGALRAVVNGLRMHVHAIMMDRNALFLGSGSGGGGAQDGVASAGWPPPPPRFYSHLASPSVPGPAPHPALASSSVSITKL</sequence>
<dbReference type="Proteomes" id="UP000310158">
    <property type="component" value="Unassembled WGS sequence"/>
</dbReference>
<feature type="region of interest" description="Disordered" evidence="15">
    <location>
        <begin position="1325"/>
        <end position="1350"/>
    </location>
</feature>
<dbReference type="Pfam" id="PF00271">
    <property type="entry name" value="Helicase_C"/>
    <property type="match status" value="1"/>
</dbReference>
<keyword evidence="5 14" id="KW-0547">Nucleotide-binding</keyword>
<dbReference type="Gene3D" id="3.40.50.300">
    <property type="entry name" value="P-loop containing nucleotide triphosphate hydrolases"/>
    <property type="match status" value="2"/>
</dbReference>
<feature type="region of interest" description="Disordered" evidence="15">
    <location>
        <begin position="1110"/>
        <end position="1142"/>
    </location>
</feature>
<dbReference type="SMART" id="SM00487">
    <property type="entry name" value="DEXDc"/>
    <property type="match status" value="1"/>
</dbReference>
<feature type="domain" description="DEAD-box RNA helicase Q" evidence="19">
    <location>
        <begin position="134"/>
        <end position="163"/>
    </location>
</feature>
<feature type="region of interest" description="Disordered" evidence="15">
    <location>
        <begin position="1"/>
        <end position="95"/>
    </location>
</feature>
<feature type="zinc finger region" description="TRAF-type" evidence="12">
    <location>
        <begin position="910"/>
        <end position="958"/>
    </location>
</feature>
<dbReference type="PROSITE" id="PS51194">
    <property type="entry name" value="HELICASE_CTER"/>
    <property type="match status" value="1"/>
</dbReference>
<evidence type="ECO:0000256" key="11">
    <source>
        <dbReference type="ARBA" id="ARBA00022884"/>
    </source>
</evidence>
<dbReference type="InterPro" id="IPR011545">
    <property type="entry name" value="DEAD/DEAH_box_helicase_dom"/>
</dbReference>
<feature type="region of interest" description="Disordered" evidence="15">
    <location>
        <begin position="1159"/>
        <end position="1224"/>
    </location>
</feature>
<dbReference type="PROSITE" id="PS51195">
    <property type="entry name" value="Q_MOTIF"/>
    <property type="match status" value="1"/>
</dbReference>
<dbReference type="GO" id="GO:0016887">
    <property type="term" value="F:ATP hydrolysis activity"/>
    <property type="evidence" value="ECO:0007669"/>
    <property type="project" value="RHEA"/>
</dbReference>
<dbReference type="GO" id="GO:0008270">
    <property type="term" value="F:zinc ion binding"/>
    <property type="evidence" value="ECO:0007669"/>
    <property type="project" value="UniProtKB-KW"/>
</dbReference>